<proteinExistence type="predicted"/>
<organism evidence="3 4">
    <name type="scientific">Humisphaera borealis</name>
    <dbReference type="NCBI Taxonomy" id="2807512"/>
    <lineage>
        <taxon>Bacteria</taxon>
        <taxon>Pseudomonadati</taxon>
        <taxon>Planctomycetota</taxon>
        <taxon>Phycisphaerae</taxon>
        <taxon>Tepidisphaerales</taxon>
        <taxon>Tepidisphaeraceae</taxon>
        <taxon>Humisphaera</taxon>
    </lineage>
</organism>
<keyword evidence="2" id="KW-0732">Signal</keyword>
<dbReference type="EMBL" id="CP063458">
    <property type="protein sequence ID" value="QOV90221.1"/>
    <property type="molecule type" value="Genomic_DNA"/>
</dbReference>
<evidence type="ECO:0000313" key="3">
    <source>
        <dbReference type="EMBL" id="QOV90221.1"/>
    </source>
</evidence>
<evidence type="ECO:0000256" key="2">
    <source>
        <dbReference type="SAM" id="SignalP"/>
    </source>
</evidence>
<dbReference type="RefSeq" id="WP_206293296.1">
    <property type="nucleotide sequence ID" value="NZ_CP063458.1"/>
</dbReference>
<feature type="chain" id="PRO_5034309798" description="DUF3106 domain-containing protein" evidence="2">
    <location>
        <begin position="32"/>
        <end position="249"/>
    </location>
</feature>
<keyword evidence="4" id="KW-1185">Reference proteome</keyword>
<feature type="region of interest" description="Disordered" evidence="1">
    <location>
        <begin position="224"/>
        <end position="249"/>
    </location>
</feature>
<dbReference type="KEGG" id="hbs:IPV69_02275"/>
<feature type="signal peptide" evidence="2">
    <location>
        <begin position="1"/>
        <end position="31"/>
    </location>
</feature>
<sequence length="249" mass="28430">MPTHKLQSRNLRRLALVGLFTAATASATLLAQPGQEVTRPGLGSELPAGNGEPRTKPIRRPGEEIVITQEEWTALEQFMRANSPSKWEMYLSLPDKPLKQNLRKQIAQRYRTLQKVERSDPVRWKLEIDAIAIEDRIYSTLQELRSGNNPEDRERQLRLEVDRLISNRDHWKRERLLRVKAELESMKVPAALKPVEEELDRLEHLTPEGRAPRVDKRIEEFKKQMAKPPKAILGGHSPASGVPVDAGKP</sequence>
<gene>
    <name evidence="3" type="ORF">IPV69_02275</name>
</gene>
<name>A0A7M2WZD4_9BACT</name>
<reference evidence="3 4" key="1">
    <citation type="submission" date="2020-10" db="EMBL/GenBank/DDBJ databases">
        <title>Wide distribution of Phycisphaera-like planctomycetes from WD2101 soil group in peatlands and genome analysis of the first cultivated representative.</title>
        <authorList>
            <person name="Dedysh S.N."/>
            <person name="Beletsky A.V."/>
            <person name="Ivanova A."/>
            <person name="Kulichevskaya I.S."/>
            <person name="Suzina N.E."/>
            <person name="Philippov D.A."/>
            <person name="Rakitin A.L."/>
            <person name="Mardanov A.V."/>
            <person name="Ravin N.V."/>
        </authorList>
    </citation>
    <scope>NUCLEOTIDE SEQUENCE [LARGE SCALE GENOMIC DNA]</scope>
    <source>
        <strain evidence="3 4">M1803</strain>
    </source>
</reference>
<feature type="region of interest" description="Disordered" evidence="1">
    <location>
        <begin position="34"/>
        <end position="59"/>
    </location>
</feature>
<dbReference type="AlphaFoldDB" id="A0A7M2WZD4"/>
<protein>
    <recommendedName>
        <fullName evidence="5">DUF3106 domain-containing protein</fullName>
    </recommendedName>
</protein>
<evidence type="ECO:0008006" key="5">
    <source>
        <dbReference type="Google" id="ProtNLM"/>
    </source>
</evidence>
<evidence type="ECO:0000313" key="4">
    <source>
        <dbReference type="Proteomes" id="UP000593765"/>
    </source>
</evidence>
<dbReference type="Proteomes" id="UP000593765">
    <property type="component" value="Chromosome"/>
</dbReference>
<accession>A0A7M2WZD4</accession>
<evidence type="ECO:0000256" key="1">
    <source>
        <dbReference type="SAM" id="MobiDB-lite"/>
    </source>
</evidence>